<dbReference type="GO" id="GO:0004386">
    <property type="term" value="F:helicase activity"/>
    <property type="evidence" value="ECO:0007669"/>
    <property type="project" value="UniProtKB-KW"/>
</dbReference>
<dbReference type="InterPro" id="IPR039904">
    <property type="entry name" value="TRANK1"/>
</dbReference>
<protein>
    <recommendedName>
        <fullName evidence="9">UvrD-like helicase ATP-binding domain-containing protein</fullName>
    </recommendedName>
</protein>
<keyword evidence="8" id="KW-1185">Reference proteome</keyword>
<dbReference type="GO" id="GO:0005694">
    <property type="term" value="C:chromosome"/>
    <property type="evidence" value="ECO:0007669"/>
    <property type="project" value="UniProtKB-ARBA"/>
</dbReference>
<gene>
    <name evidence="7" type="ORF">JCGZ_09516</name>
</gene>
<reference evidence="7 8" key="1">
    <citation type="journal article" date="2014" name="PLoS ONE">
        <title>Global Analysis of Gene Expression Profiles in Physic Nut (Jatropha curcas L.) Seedlings Exposed to Salt Stress.</title>
        <authorList>
            <person name="Zhang L."/>
            <person name="Zhang C."/>
            <person name="Wu P."/>
            <person name="Chen Y."/>
            <person name="Li M."/>
            <person name="Jiang H."/>
            <person name="Wu G."/>
        </authorList>
    </citation>
    <scope>NUCLEOTIDE SEQUENCE [LARGE SCALE GENOMIC DNA]</scope>
    <source>
        <strain evidence="8">cv. GZQX0401</strain>
        <tissue evidence="7">Young leaves</tissue>
    </source>
</reference>
<dbReference type="PANTHER" id="PTHR21529">
    <property type="entry name" value="MAMMARY TURMOR VIRUS RECEPTOR HOMOLOG 1, 2 MTVR1, 2"/>
    <property type="match status" value="1"/>
</dbReference>
<evidence type="ECO:0000256" key="1">
    <source>
        <dbReference type="ARBA" id="ARBA00022741"/>
    </source>
</evidence>
<evidence type="ECO:0000259" key="5">
    <source>
        <dbReference type="Pfam" id="PF13086"/>
    </source>
</evidence>
<dbReference type="InterPro" id="IPR047187">
    <property type="entry name" value="SF1_C_Upf1"/>
</dbReference>
<accession>A0A067KJA9</accession>
<dbReference type="CDD" id="cd18808">
    <property type="entry name" value="SF1_C_Upf1"/>
    <property type="match status" value="1"/>
</dbReference>
<evidence type="ECO:0000259" key="6">
    <source>
        <dbReference type="Pfam" id="PF13087"/>
    </source>
</evidence>
<keyword evidence="4" id="KW-0067">ATP-binding</keyword>
<dbReference type="Pfam" id="PF13087">
    <property type="entry name" value="AAA_12"/>
    <property type="match status" value="1"/>
</dbReference>
<dbReference type="Gene3D" id="3.40.50.300">
    <property type="entry name" value="P-loop containing nucleotide triphosphate hydrolases"/>
    <property type="match status" value="2"/>
</dbReference>
<proteinExistence type="predicted"/>
<evidence type="ECO:0008006" key="9">
    <source>
        <dbReference type="Google" id="ProtNLM"/>
    </source>
</evidence>
<evidence type="ECO:0000313" key="8">
    <source>
        <dbReference type="Proteomes" id="UP000027138"/>
    </source>
</evidence>
<dbReference type="FunFam" id="3.40.50.300:FF:000326">
    <property type="entry name" value="P-loop containing nucleoside triphosphate hydrolase"/>
    <property type="match status" value="1"/>
</dbReference>
<feature type="domain" description="DNA2/NAM7 helicase helicase" evidence="5">
    <location>
        <begin position="31"/>
        <end position="411"/>
    </location>
</feature>
<keyword evidence="3" id="KW-0347">Helicase</keyword>
<keyword evidence="1" id="KW-0547">Nucleotide-binding</keyword>
<dbReference type="EMBL" id="KK914442">
    <property type="protein sequence ID" value="KDP36301.1"/>
    <property type="molecule type" value="Genomic_DNA"/>
</dbReference>
<dbReference type="GO" id="GO:0016787">
    <property type="term" value="F:hydrolase activity"/>
    <property type="evidence" value="ECO:0007669"/>
    <property type="project" value="UniProtKB-KW"/>
</dbReference>
<feature type="domain" description="DNA2/NAM7 helicase-like C-terminal" evidence="6">
    <location>
        <begin position="420"/>
        <end position="616"/>
    </location>
</feature>
<evidence type="ECO:0000256" key="3">
    <source>
        <dbReference type="ARBA" id="ARBA00022806"/>
    </source>
</evidence>
<dbReference type="InterPro" id="IPR041679">
    <property type="entry name" value="DNA2/NAM7-like_C"/>
</dbReference>
<dbReference type="GO" id="GO:0005524">
    <property type="term" value="F:ATP binding"/>
    <property type="evidence" value="ECO:0007669"/>
    <property type="project" value="UniProtKB-KW"/>
</dbReference>
<evidence type="ECO:0000313" key="7">
    <source>
        <dbReference type="EMBL" id="KDP36301.1"/>
    </source>
</evidence>
<dbReference type="AlphaFoldDB" id="A0A067KJA9"/>
<dbReference type="PANTHER" id="PTHR21529:SF4">
    <property type="entry name" value="TPR AND ANKYRIN REPEAT-CONTAINING PROTEIN 1"/>
    <property type="match status" value="1"/>
</dbReference>
<evidence type="ECO:0000256" key="2">
    <source>
        <dbReference type="ARBA" id="ARBA00022801"/>
    </source>
</evidence>
<dbReference type="InterPro" id="IPR027417">
    <property type="entry name" value="P-loop_NTPase"/>
</dbReference>
<dbReference type="OrthoDB" id="6513042at2759"/>
<organism evidence="7 8">
    <name type="scientific">Jatropha curcas</name>
    <name type="common">Barbados nut</name>
    <dbReference type="NCBI Taxonomy" id="180498"/>
    <lineage>
        <taxon>Eukaryota</taxon>
        <taxon>Viridiplantae</taxon>
        <taxon>Streptophyta</taxon>
        <taxon>Embryophyta</taxon>
        <taxon>Tracheophyta</taxon>
        <taxon>Spermatophyta</taxon>
        <taxon>Magnoliopsida</taxon>
        <taxon>eudicotyledons</taxon>
        <taxon>Gunneridae</taxon>
        <taxon>Pentapetalae</taxon>
        <taxon>rosids</taxon>
        <taxon>fabids</taxon>
        <taxon>Malpighiales</taxon>
        <taxon>Euphorbiaceae</taxon>
        <taxon>Crotonoideae</taxon>
        <taxon>Jatropheae</taxon>
        <taxon>Jatropha</taxon>
    </lineage>
</organism>
<keyword evidence="2" id="KW-0378">Hydrolase</keyword>
<dbReference type="Proteomes" id="UP000027138">
    <property type="component" value="Unassembled WGS sequence"/>
</dbReference>
<sequence length="989" mass="112415">MKQVEENCSLCSMQNNGTWDENIVMNLSSTLNESQTEAILACLCRTQCNHRSAVELIWGPPGTGKTKTISMFLFTLLRVKCRVLICAPTNVAITELASRVQKLVTESESSETDSATDALFCSLGNILLFGHKDRLKVNSDIEDIYLDYRVKRLTECFAPSTGWRYCFTATKIFFEDCVCQYYIFLENELIKEQDYDQENKKKDESCSNGADVCSGKHKSFLEFMRERFCSTVSQLKRCVLTLCTHIPESYILKHNIQSVKTLVILLGSFENLLFRDDVSSEELEKLFAQEELDGDSSEFFADISLQLYLHRTKCLSTLETLYSSFSELELPGGVSKYSIEEFCFQTASLIFCTASSSYKLYSLAMQPLNLLVIDEAAQLKECESIIPLQLPGIKHAILIGDECQLPATVQSHLAYEAGFGRSLFERLSFLGHPKHLLKMQYRMHPSISSFPNSNFYSNKIIDAPNVKIRSYEKCYLPGPMFGPYSFINVNGGREEVDDVGRSQRNMAEAAVVLKLIHCLYKAWNGLKQNLSIGVISPYAAQVVAIQDKLSSKYEKVDGFSVKVQSIDGFQGGEEDIVIISTVRSNSSGGIGFVSDTRRVNVSLTRARHCLWILGDERTLVRSRSIWEMLIRDAKHRQCFFNTDENKELAKAILDVKKEFDQLDDLLNGNSVLFKCARWKVLFSEYFRRSFGKLRAKWTRTSVLNLLLRLSSGWRPKKRNVDLTCESSSQILKQFKVEELYVICSVDIVKEVKYIQVLKVWHILPLEDIPSLVKRLSGIFERHTDDFISRCNAKCLEGDLEVPKVWSTSFDIVRYKSPINNEAGNDSNFGASDSRCYVENSKVSDSLLLMKFYSLSSGVVKHLLSDRDGKELELPFEVTDEELEVIVFERTTFILGRSGTGKTTVLTMKLFQKEQQFHMATEGFGEDIGNLSKDACWRNNVSDDVKKVEDGVREDNKNVLHQLFVTVSSKLCYAVKHHVSQLKRCVNIFN</sequence>
<dbReference type="SUPFAM" id="SSF52540">
    <property type="entry name" value="P-loop containing nucleoside triphosphate hydrolases"/>
    <property type="match status" value="1"/>
</dbReference>
<evidence type="ECO:0000256" key="4">
    <source>
        <dbReference type="ARBA" id="ARBA00022840"/>
    </source>
</evidence>
<dbReference type="Pfam" id="PF13086">
    <property type="entry name" value="AAA_11"/>
    <property type="match status" value="1"/>
</dbReference>
<name>A0A067KJA9_JATCU</name>
<dbReference type="InterPro" id="IPR041677">
    <property type="entry name" value="DNA2/NAM7_AAA_11"/>
</dbReference>